<dbReference type="InterPro" id="IPR039303">
    <property type="entry name" value="CCDC50"/>
</dbReference>
<dbReference type="AlphaFoldDB" id="A0A146ZPV5"/>
<evidence type="ECO:0000256" key="2">
    <source>
        <dbReference type="SAM" id="MobiDB-lite"/>
    </source>
</evidence>
<dbReference type="Ensembl" id="ENSFHET00000005868.1">
    <property type="protein sequence ID" value="ENSFHEP00000025191.1"/>
    <property type="gene ID" value="ENSFHEG00000007240.1"/>
</dbReference>
<dbReference type="InterPro" id="IPR029311">
    <property type="entry name" value="CCDC50_N"/>
</dbReference>
<reference evidence="5" key="2">
    <citation type="submission" date="2025-05" db="UniProtKB">
        <authorList>
            <consortium name="Ensembl"/>
        </authorList>
    </citation>
    <scope>IDENTIFICATION</scope>
</reference>
<feature type="region of interest" description="Disordered" evidence="2">
    <location>
        <begin position="513"/>
        <end position="623"/>
    </location>
</feature>
<proteinExistence type="predicted"/>
<dbReference type="EMBL" id="GCES01017964">
    <property type="protein sequence ID" value="JAR68359.1"/>
    <property type="molecule type" value="Transcribed_RNA"/>
</dbReference>
<dbReference type="OrthoDB" id="9994767at2759"/>
<dbReference type="Pfam" id="PF15295">
    <property type="entry name" value="CCDC50_N"/>
    <property type="match status" value="1"/>
</dbReference>
<dbReference type="GO" id="GO:0005737">
    <property type="term" value="C:cytoplasm"/>
    <property type="evidence" value="ECO:0007669"/>
    <property type="project" value="TreeGrafter"/>
</dbReference>
<feature type="region of interest" description="Disordered" evidence="2">
    <location>
        <begin position="65"/>
        <end position="87"/>
    </location>
</feature>
<keyword evidence="1" id="KW-0175">Coiled coil</keyword>
<feature type="compositionally biased region" description="Basic and acidic residues" evidence="2">
    <location>
        <begin position="513"/>
        <end position="569"/>
    </location>
</feature>
<accession>A0A146ZPV5</accession>
<sequence length="623" mass="73749">MAECNVSIDQKKLPGVKEVCKDFAVLEDHSLAYNLQEQEIESHLASNVHKSRLVQKDLQVAKKLQEEEDERAKIQSQKQNSDIERQDIEIAQEIQEELVRQAERQRQQEEKDAAIARQLQEKEMKEEKRRQKQMEAKHEEDYYEDHGAPRTADVDKHARQKSRSPDHFDSYSPSRSNRKHSPDYSAEPKRSGYPKQDSAAPRGHSRYPEHHAEAERGRSKQADPFPEHLLPSRGKHGDRYPEWEPSYSGRARDQGVMDGDGAMRRKEKPARPPPPQITLERDKDRSRHERDRDYKMERRVEKEYSRDRELDPRQRREREKSRDRIPSEDMQRERDRQRHKDKDRRRARSRERALDLDSLERGTSRDRQRDTRGSWEEEEEEDDGGRRARNLQRVPPSPIEVFDGFTNGEARADAREIWDLQQEEAPGRERSHSHPSRETGHVAHKGSSSSIAADDYGLTDATKGLTNLDLREQELKDMEVARRLYEEELKKASIMQERAAQVAKDEEIARLLMEKEKKEYRRNREREKEKERERMAMEKIAMERKRHEGNYKPSSEEVVRPRTRDEYEHHRQRSNNNRPARPPQPRTHDYENVSSVYGYSDHPAPPRPPHRPEAAYRGAYQKR</sequence>
<dbReference type="PANTHER" id="PTHR22115">
    <property type="entry name" value="C3ORF6 PROTEIN-RELATED"/>
    <property type="match status" value="1"/>
</dbReference>
<name>A0A146ZPV5_FUNHE</name>
<reference evidence="4" key="1">
    <citation type="submission" date="2015-01" db="EMBL/GenBank/DDBJ databases">
        <title>EvidentialGene: Evidence-directed Construction of Complete mRNA Transcriptomes without Genomes.</title>
        <authorList>
            <person name="Gilbert D.G."/>
        </authorList>
    </citation>
    <scope>NUCLEOTIDE SEQUENCE</scope>
</reference>
<feature type="region of interest" description="Disordered" evidence="2">
    <location>
        <begin position="100"/>
        <end position="455"/>
    </location>
</feature>
<feature type="domain" description="Coiled-coil" evidence="3">
    <location>
        <begin position="7"/>
        <end position="131"/>
    </location>
</feature>
<evidence type="ECO:0000313" key="6">
    <source>
        <dbReference type="Proteomes" id="UP000265000"/>
    </source>
</evidence>
<organism evidence="4">
    <name type="scientific">Fundulus heteroclitus</name>
    <name type="common">Killifish</name>
    <name type="synonym">Mummichog</name>
    <dbReference type="NCBI Taxonomy" id="8078"/>
    <lineage>
        <taxon>Eukaryota</taxon>
        <taxon>Metazoa</taxon>
        <taxon>Chordata</taxon>
        <taxon>Craniata</taxon>
        <taxon>Vertebrata</taxon>
        <taxon>Euteleostomi</taxon>
        <taxon>Actinopterygii</taxon>
        <taxon>Neopterygii</taxon>
        <taxon>Teleostei</taxon>
        <taxon>Neoteleostei</taxon>
        <taxon>Acanthomorphata</taxon>
        <taxon>Ovalentaria</taxon>
        <taxon>Atherinomorphae</taxon>
        <taxon>Cyprinodontiformes</taxon>
        <taxon>Fundulidae</taxon>
        <taxon>Fundulus</taxon>
    </lineage>
</organism>
<dbReference type="CTD" id="566408"/>
<evidence type="ECO:0000313" key="4">
    <source>
        <dbReference type="EMBL" id="JAR68359.1"/>
    </source>
</evidence>
<dbReference type="Proteomes" id="UP000265000">
    <property type="component" value="Unplaced"/>
</dbReference>
<feature type="compositionally biased region" description="Basic and acidic residues" evidence="2">
    <location>
        <begin position="100"/>
        <end position="169"/>
    </location>
</feature>
<evidence type="ECO:0000259" key="3">
    <source>
        <dbReference type="Pfam" id="PF15295"/>
    </source>
</evidence>
<dbReference type="GeneTree" id="ENSGT00390000011058"/>
<feature type="compositionally biased region" description="Basic and acidic residues" evidence="2">
    <location>
        <begin position="279"/>
        <end position="340"/>
    </location>
</feature>
<dbReference type="GO" id="GO:0031625">
    <property type="term" value="F:ubiquitin protein ligase binding"/>
    <property type="evidence" value="ECO:0007669"/>
    <property type="project" value="TreeGrafter"/>
</dbReference>
<dbReference type="GeneID" id="105936831"/>
<evidence type="ECO:0000313" key="5">
    <source>
        <dbReference type="Ensembl" id="ENSFHEP00000025191.1"/>
    </source>
</evidence>
<dbReference type="PANTHER" id="PTHR22115:SF1">
    <property type="entry name" value="COILED-COIL DOMAIN-CONTAINING PROTEIN 50"/>
    <property type="match status" value="1"/>
</dbReference>
<evidence type="ECO:0000256" key="1">
    <source>
        <dbReference type="ARBA" id="ARBA00023054"/>
    </source>
</evidence>
<feature type="compositionally biased region" description="Basic and acidic residues" evidence="2">
    <location>
        <begin position="350"/>
        <end position="375"/>
    </location>
</feature>
<feature type="compositionally biased region" description="Basic and acidic residues" evidence="2">
    <location>
        <begin position="425"/>
        <end position="441"/>
    </location>
</feature>
<protein>
    <submittedName>
        <fullName evidence="5">Coiled-coil domain containing 50a</fullName>
    </submittedName>
    <submittedName>
        <fullName evidence="4">Coiled-coil domain-containing protein 50</fullName>
    </submittedName>
</protein>
<keyword evidence="6" id="KW-1185">Reference proteome</keyword>
<feature type="compositionally biased region" description="Basic and acidic residues" evidence="2">
    <location>
        <begin position="206"/>
        <end position="221"/>
    </location>
</feature>
<feature type="compositionally biased region" description="Basic and acidic residues" evidence="2">
    <location>
        <begin position="180"/>
        <end position="190"/>
    </location>
</feature>